<dbReference type="PROSITE" id="PS51379">
    <property type="entry name" value="4FE4S_FER_2"/>
    <property type="match status" value="2"/>
</dbReference>
<keyword evidence="2" id="KW-0479">Metal-binding</keyword>
<dbReference type="Proteomes" id="UP000095350">
    <property type="component" value="Unassembled WGS sequence"/>
</dbReference>
<dbReference type="Pfam" id="PF12838">
    <property type="entry name" value="Fer4_7"/>
    <property type="match status" value="1"/>
</dbReference>
<dbReference type="STRING" id="166486.ERS852572_02051"/>
<dbReference type="InterPro" id="IPR050572">
    <property type="entry name" value="Fe-S_Ferredoxin"/>
</dbReference>
<dbReference type="GO" id="GO:0051539">
    <property type="term" value="F:4 iron, 4 sulfur cluster binding"/>
    <property type="evidence" value="ECO:0007669"/>
    <property type="project" value="UniProtKB-KW"/>
</dbReference>
<dbReference type="InterPro" id="IPR017896">
    <property type="entry name" value="4Fe4S_Fe-S-bd"/>
</dbReference>
<keyword evidence="4" id="KW-0411">Iron-sulfur</keyword>
<evidence type="ECO:0000256" key="3">
    <source>
        <dbReference type="ARBA" id="ARBA00023004"/>
    </source>
</evidence>
<feature type="domain" description="4Fe-4S ferredoxin-type" evidence="5">
    <location>
        <begin position="1"/>
        <end position="30"/>
    </location>
</feature>
<gene>
    <name evidence="6" type="ORF">ERS852572_02051</name>
</gene>
<dbReference type="PANTHER" id="PTHR43687:SF3">
    <property type="entry name" value="4FE-4S FERREDOXIN-TYPE DOMAIN-CONTAINING PROTEIN"/>
    <property type="match status" value="1"/>
</dbReference>
<dbReference type="InterPro" id="IPR017900">
    <property type="entry name" value="4Fe4S_Fe_S_CS"/>
</dbReference>
<dbReference type="PROSITE" id="PS00198">
    <property type="entry name" value="4FE4S_FER_1"/>
    <property type="match status" value="1"/>
</dbReference>
<dbReference type="Gene3D" id="3.30.70.20">
    <property type="match status" value="1"/>
</dbReference>
<protein>
    <submittedName>
        <fullName evidence="6">NADH-plastoquinone oxidoreductase subunit</fullName>
    </submittedName>
</protein>
<dbReference type="SUPFAM" id="SSF54862">
    <property type="entry name" value="4Fe-4S ferredoxins"/>
    <property type="match status" value="1"/>
</dbReference>
<evidence type="ECO:0000259" key="5">
    <source>
        <dbReference type="PROSITE" id="PS51379"/>
    </source>
</evidence>
<dbReference type="PANTHER" id="PTHR43687">
    <property type="entry name" value="ADENYLYLSULFATE REDUCTASE, BETA SUBUNIT"/>
    <property type="match status" value="1"/>
</dbReference>
<reference evidence="6 7" key="1">
    <citation type="submission" date="2015-09" db="EMBL/GenBank/DDBJ databases">
        <authorList>
            <consortium name="Pathogen Informatics"/>
        </authorList>
    </citation>
    <scope>NUCLEOTIDE SEQUENCE [LARGE SCALE GENOMIC DNA]</scope>
    <source>
        <strain evidence="6 7">2789STDY5834960</strain>
    </source>
</reference>
<keyword evidence="1" id="KW-0004">4Fe-4S</keyword>
<evidence type="ECO:0000256" key="2">
    <source>
        <dbReference type="ARBA" id="ARBA00022723"/>
    </source>
</evidence>
<dbReference type="RefSeq" id="WP_006856327.1">
    <property type="nucleotide sequence ID" value="NZ_CABIYH010000014.1"/>
</dbReference>
<evidence type="ECO:0000313" key="6">
    <source>
        <dbReference type="EMBL" id="CUN13004.1"/>
    </source>
</evidence>
<dbReference type="OrthoDB" id="9807879at2"/>
<dbReference type="AlphaFoldDB" id="A0A173UDU6"/>
<accession>A0A173UDU6</accession>
<feature type="domain" description="4Fe-4S ferredoxin-type" evidence="5">
    <location>
        <begin position="31"/>
        <end position="61"/>
    </location>
</feature>
<evidence type="ECO:0000256" key="4">
    <source>
        <dbReference type="ARBA" id="ARBA00023014"/>
    </source>
</evidence>
<evidence type="ECO:0000256" key="1">
    <source>
        <dbReference type="ARBA" id="ARBA00022485"/>
    </source>
</evidence>
<name>A0A173UDU6_9FIRM</name>
<evidence type="ECO:0000313" key="7">
    <source>
        <dbReference type="Proteomes" id="UP000095350"/>
    </source>
</evidence>
<dbReference type="GeneID" id="61434658"/>
<keyword evidence="3" id="KW-0408">Iron</keyword>
<sequence>MSIAINKSKCVKCRRCIEVCPGNLIKADADGKAYIKEPRDCWGCTSCVKECRAEAIDFFLGADIGGRGSTLTTREDGDYRLWTVTAPDGDKTVVRINKKDANKY</sequence>
<dbReference type="EMBL" id="CYXZ01000014">
    <property type="protein sequence ID" value="CUN13004.1"/>
    <property type="molecule type" value="Genomic_DNA"/>
</dbReference>
<dbReference type="PaxDb" id="166486-ERS852572_02051"/>
<organism evidence="6 7">
    <name type="scientific">Roseburia intestinalis</name>
    <dbReference type="NCBI Taxonomy" id="166486"/>
    <lineage>
        <taxon>Bacteria</taxon>
        <taxon>Bacillati</taxon>
        <taxon>Bacillota</taxon>
        <taxon>Clostridia</taxon>
        <taxon>Lachnospirales</taxon>
        <taxon>Lachnospiraceae</taxon>
        <taxon>Roseburia</taxon>
    </lineage>
</organism>
<dbReference type="GO" id="GO:0046872">
    <property type="term" value="F:metal ion binding"/>
    <property type="evidence" value="ECO:0007669"/>
    <property type="project" value="UniProtKB-KW"/>
</dbReference>
<proteinExistence type="predicted"/>